<comment type="pathway">
    <text evidence="4 5">Cofactor biosynthesis; NAD(+) biosynthesis; quinolinate from L-kynurenine: step 2/3.</text>
</comment>
<dbReference type="InterPro" id="IPR010111">
    <property type="entry name" value="Kynureninase"/>
</dbReference>
<dbReference type="EMBL" id="JAGHQL010000059">
    <property type="protein sequence ID" value="KAH0542189.1"/>
    <property type="molecule type" value="Genomic_DNA"/>
</dbReference>
<dbReference type="Gene3D" id="3.40.640.10">
    <property type="entry name" value="Type I PLP-dependent aspartate aminotransferase-like (Major domain)"/>
    <property type="match status" value="1"/>
</dbReference>
<evidence type="ECO:0000313" key="7">
    <source>
        <dbReference type="EMBL" id="KAH0542189.1"/>
    </source>
</evidence>
<feature type="modified residue" description="N6-(pyridoxal phosphate)lysine" evidence="4">
    <location>
        <position position="288"/>
    </location>
</feature>
<proteinExistence type="inferred from homology"/>
<evidence type="ECO:0000256" key="5">
    <source>
        <dbReference type="PIRNR" id="PIRNR038800"/>
    </source>
</evidence>
<comment type="catalytic activity">
    <reaction evidence="4 5">
        <text>L-kynurenine + H2O = anthranilate + L-alanine + H(+)</text>
        <dbReference type="Rhea" id="RHEA:16813"/>
        <dbReference type="ChEBI" id="CHEBI:15377"/>
        <dbReference type="ChEBI" id="CHEBI:15378"/>
        <dbReference type="ChEBI" id="CHEBI:16567"/>
        <dbReference type="ChEBI" id="CHEBI:57959"/>
        <dbReference type="ChEBI" id="CHEBI:57972"/>
        <dbReference type="EC" id="3.7.1.3"/>
    </reaction>
</comment>
<dbReference type="GO" id="GO:0030170">
    <property type="term" value="F:pyridoxal phosphate binding"/>
    <property type="evidence" value="ECO:0007669"/>
    <property type="project" value="UniProtKB-UniRule"/>
</dbReference>
<dbReference type="NCBIfam" id="TIGR01814">
    <property type="entry name" value="kynureninase"/>
    <property type="match status" value="1"/>
</dbReference>
<keyword evidence="8" id="KW-1185">Reference proteome</keyword>
<feature type="binding site" evidence="4">
    <location>
        <position position="325"/>
    </location>
    <ligand>
        <name>pyridoxal 5'-phosphate</name>
        <dbReference type="ChEBI" id="CHEBI:597326"/>
    </ligand>
</feature>
<keyword evidence="4 5" id="KW-0963">Cytoplasm</keyword>
<dbReference type="Proteomes" id="UP000698800">
    <property type="component" value="Unassembled WGS sequence"/>
</dbReference>
<dbReference type="Gene3D" id="3.90.1150.10">
    <property type="entry name" value="Aspartate Aminotransferase, domain 1"/>
    <property type="match status" value="1"/>
</dbReference>
<protein>
    <recommendedName>
        <fullName evidence="4 5">Kynureninase</fullName>
        <ecNumber evidence="4 5">3.7.1.3</ecNumber>
    </recommendedName>
    <alternativeName>
        <fullName evidence="4">Biosynthesis of nicotinic acid protein 5</fullName>
    </alternativeName>
    <alternativeName>
        <fullName evidence="4">L-kynurenine hydrolase</fullName>
    </alternativeName>
</protein>
<keyword evidence="2 4" id="KW-0378">Hydrolase</keyword>
<evidence type="ECO:0000256" key="3">
    <source>
        <dbReference type="ARBA" id="ARBA00022898"/>
    </source>
</evidence>
<comment type="caution">
    <text evidence="4">Lacks conserved residue(s) required for the propagation of feature annotation.</text>
</comment>
<feature type="binding site" evidence="4">
    <location>
        <position position="287"/>
    </location>
    <ligand>
        <name>pyridoxal 5'-phosphate</name>
        <dbReference type="ChEBI" id="CHEBI:597326"/>
    </ligand>
</feature>
<dbReference type="OrthoDB" id="5978656at2759"/>
<comment type="similarity">
    <text evidence="4 5">Belongs to the kynureninase family.</text>
</comment>
<dbReference type="GO" id="GO:0019441">
    <property type="term" value="P:L-tryptophan catabolic process to kynurenine"/>
    <property type="evidence" value="ECO:0007669"/>
    <property type="project" value="TreeGrafter"/>
</dbReference>
<dbReference type="Pfam" id="PF00266">
    <property type="entry name" value="Aminotran_5"/>
    <property type="match status" value="1"/>
</dbReference>
<evidence type="ECO:0000256" key="4">
    <source>
        <dbReference type="HAMAP-Rule" id="MF_03017"/>
    </source>
</evidence>
<evidence type="ECO:0000256" key="1">
    <source>
        <dbReference type="ARBA" id="ARBA00022642"/>
    </source>
</evidence>
<feature type="binding site" evidence="4">
    <location>
        <position position="265"/>
    </location>
    <ligand>
        <name>pyridoxal 5'-phosphate</name>
        <dbReference type="ChEBI" id="CHEBI:597326"/>
    </ligand>
</feature>
<dbReference type="GO" id="GO:0005737">
    <property type="term" value="C:cytoplasm"/>
    <property type="evidence" value="ECO:0007669"/>
    <property type="project" value="UniProtKB-SubCell"/>
</dbReference>
<dbReference type="InterPro" id="IPR015424">
    <property type="entry name" value="PyrdxlP-dep_Trfase"/>
</dbReference>
<organism evidence="7 8">
    <name type="scientific">Glutinoglossum americanum</name>
    <dbReference type="NCBI Taxonomy" id="1670608"/>
    <lineage>
        <taxon>Eukaryota</taxon>
        <taxon>Fungi</taxon>
        <taxon>Dikarya</taxon>
        <taxon>Ascomycota</taxon>
        <taxon>Pezizomycotina</taxon>
        <taxon>Geoglossomycetes</taxon>
        <taxon>Geoglossales</taxon>
        <taxon>Geoglossaceae</taxon>
        <taxon>Glutinoglossum</taxon>
    </lineage>
</organism>
<dbReference type="GO" id="GO:0019805">
    <property type="term" value="P:quinolinate biosynthetic process"/>
    <property type="evidence" value="ECO:0007669"/>
    <property type="project" value="UniProtKB-UniRule"/>
</dbReference>
<feature type="binding site" evidence="4">
    <location>
        <position position="145"/>
    </location>
    <ligand>
        <name>pyridoxal 5'-phosphate</name>
        <dbReference type="ChEBI" id="CHEBI:597326"/>
    </ligand>
</feature>
<dbReference type="InterPro" id="IPR015421">
    <property type="entry name" value="PyrdxlP-dep_Trfase_major"/>
</dbReference>
<gene>
    <name evidence="4" type="primary">BNA5</name>
    <name evidence="7" type="ORF">FGG08_003410</name>
</gene>
<keyword evidence="3 4" id="KW-0663">Pyridoxal phosphate</keyword>
<comment type="function">
    <text evidence="4 5">Catalyzes the cleavage of L-kynurenine (L-Kyn) and L-3-hydroxykynurenine (L-3OHKyn) into anthranilic acid (AA) and 3-hydroxyanthranilic acid (3-OHAA), respectively.</text>
</comment>
<dbReference type="AlphaFoldDB" id="A0A9P8HYE3"/>
<dbReference type="FunFam" id="3.40.640.10:FF:000031">
    <property type="entry name" value="Kynureninase"/>
    <property type="match status" value="1"/>
</dbReference>
<feature type="domain" description="Aminotransferase class V" evidence="6">
    <location>
        <begin position="218"/>
        <end position="299"/>
    </location>
</feature>
<feature type="binding site" evidence="4">
    <location>
        <begin position="176"/>
        <end position="179"/>
    </location>
    <ligand>
        <name>pyridoxal 5'-phosphate</name>
        <dbReference type="ChEBI" id="CHEBI:597326"/>
    </ligand>
</feature>
<dbReference type="PANTHER" id="PTHR14084:SF0">
    <property type="entry name" value="KYNURENINASE"/>
    <property type="match status" value="1"/>
</dbReference>
<comment type="subunit">
    <text evidence="4 5">Homodimer.</text>
</comment>
<dbReference type="Pfam" id="PF22580">
    <property type="entry name" value="KYNU_C"/>
    <property type="match status" value="1"/>
</dbReference>
<dbReference type="GO" id="GO:0043420">
    <property type="term" value="P:anthranilate metabolic process"/>
    <property type="evidence" value="ECO:0007669"/>
    <property type="project" value="UniProtKB-UniRule"/>
</dbReference>
<evidence type="ECO:0000256" key="2">
    <source>
        <dbReference type="ARBA" id="ARBA00022801"/>
    </source>
</evidence>
<sequence length="505" mass="55399">MRLHDVERDKPVPLEVDDLSREYAQKLDREDPLGHLKGEFFIPSKADLKSKTLPGTTLNSQPPNTTNTDPCIYLCGNSLGLQPRLTSQLIQTHLSTWATKGVHGHFKPLDDSPLPTWVQADEVAAEQMAGIVGALPSEVAVMGTLTGNLHLLMSSFYRPQVGEGGRWRVIMEGKAFPSDHFAVESQIRSHNLDPSNALILINPPSPDNPLLSTSQILATITKHAPQTSLLLLPGIQYYTGQLFDMHTITAHAHSHGILVGWDLAHAVGNVELNLHDWDVDFAVWCSYKYLNAGPGAIAGLFVNERHGRVEEGRGVEGYRHRLGGWWGGDKGVRFRMENEFHPIPGALGYQLSNPSILSLTSLLSSLSLFSRATPVLLRKKSTSLTSYLHHLLTTFFPPPSSTLTIITPSNPAERGAQLSIRLKEGLLEGVMKGLEEEGVVVDERKPDVVRVAPTALYNSFGDVWGFVEVLRGVVGRVAGEVEGWRGREAVVVCGRVGREGKESRI</sequence>
<comment type="pathway">
    <text evidence="4 5">Amino-acid degradation; L-kynurenine degradation; L-alanine and anthranilate from L-kynurenine: step 1/1.</text>
</comment>
<feature type="binding site" evidence="4">
    <location>
        <position position="146"/>
    </location>
    <ligand>
        <name>pyridoxal 5'-phosphate</name>
        <dbReference type="ChEBI" id="CHEBI:597326"/>
    </ligand>
</feature>
<dbReference type="PIRSF" id="PIRSF038800">
    <property type="entry name" value="KYNU"/>
    <property type="match status" value="1"/>
</dbReference>
<comment type="subcellular location">
    <subcellularLocation>
        <location evidence="4 5">Cytoplasm</location>
    </subcellularLocation>
</comment>
<accession>A0A9P8HYE3</accession>
<dbReference type="InterPro" id="IPR000192">
    <property type="entry name" value="Aminotrans_V_dom"/>
</dbReference>
<evidence type="ECO:0000259" key="6">
    <source>
        <dbReference type="Pfam" id="PF00266"/>
    </source>
</evidence>
<feature type="binding site" evidence="4">
    <location>
        <position position="353"/>
    </location>
    <ligand>
        <name>pyridoxal 5'-phosphate</name>
        <dbReference type="ChEBI" id="CHEBI:597326"/>
    </ligand>
</feature>
<comment type="cofactor">
    <cofactor evidence="4 5">
        <name>pyridoxal 5'-phosphate</name>
        <dbReference type="ChEBI" id="CHEBI:597326"/>
    </cofactor>
</comment>
<dbReference type="InterPro" id="IPR015422">
    <property type="entry name" value="PyrdxlP-dep_Trfase_small"/>
</dbReference>
<comment type="catalytic activity">
    <reaction evidence="5">
        <text>3-hydroxy-L-kynurenine + H2O = 3-hydroxyanthranilate + L-alanine + H(+)</text>
        <dbReference type="Rhea" id="RHEA:25143"/>
        <dbReference type="ChEBI" id="CHEBI:15377"/>
        <dbReference type="ChEBI" id="CHEBI:15378"/>
        <dbReference type="ChEBI" id="CHEBI:36559"/>
        <dbReference type="ChEBI" id="CHEBI:57972"/>
        <dbReference type="ChEBI" id="CHEBI:58125"/>
        <dbReference type="EC" id="3.7.1.3"/>
    </reaction>
</comment>
<comment type="caution">
    <text evidence="7">The sequence shown here is derived from an EMBL/GenBank/DDBJ whole genome shotgun (WGS) entry which is preliminary data.</text>
</comment>
<reference evidence="7" key="1">
    <citation type="submission" date="2021-03" db="EMBL/GenBank/DDBJ databases">
        <title>Comparative genomics and phylogenomic investigation of the class Geoglossomycetes provide insights into ecological specialization and systematics.</title>
        <authorList>
            <person name="Melie T."/>
            <person name="Pirro S."/>
            <person name="Miller A.N."/>
            <person name="Quandt A."/>
        </authorList>
    </citation>
    <scope>NUCLEOTIDE SEQUENCE</scope>
    <source>
        <strain evidence="7">GBOQ0MN5Z8</strain>
    </source>
</reference>
<keyword evidence="1 4" id="KW-0662">Pyridine nucleotide biosynthesis</keyword>
<dbReference type="GO" id="GO:0097053">
    <property type="term" value="P:L-kynurenine catabolic process"/>
    <property type="evidence" value="ECO:0007669"/>
    <property type="project" value="UniProtKB-UniRule"/>
</dbReference>
<dbReference type="GO" id="GO:0034354">
    <property type="term" value="P:'de novo' NAD+ biosynthetic process from L-tryptophan"/>
    <property type="evidence" value="ECO:0007669"/>
    <property type="project" value="UniProtKB-UniRule"/>
</dbReference>
<evidence type="ECO:0000313" key="8">
    <source>
        <dbReference type="Proteomes" id="UP000698800"/>
    </source>
</evidence>
<dbReference type="GO" id="GO:0030429">
    <property type="term" value="F:kynureninase activity"/>
    <property type="evidence" value="ECO:0007669"/>
    <property type="project" value="UniProtKB-UniRule"/>
</dbReference>
<dbReference type="SUPFAM" id="SSF53383">
    <property type="entry name" value="PLP-dependent transferases"/>
    <property type="match status" value="1"/>
</dbReference>
<dbReference type="EC" id="3.7.1.3" evidence="4 5"/>
<feature type="binding site" evidence="4">
    <location>
        <position position="262"/>
    </location>
    <ligand>
        <name>pyridoxal 5'-phosphate</name>
        <dbReference type="ChEBI" id="CHEBI:597326"/>
    </ligand>
</feature>
<dbReference type="HAMAP" id="MF_01970">
    <property type="entry name" value="Kynureninase"/>
    <property type="match status" value="1"/>
</dbReference>
<dbReference type="PANTHER" id="PTHR14084">
    <property type="entry name" value="KYNURENINASE"/>
    <property type="match status" value="1"/>
</dbReference>
<name>A0A9P8HYE3_9PEZI</name>